<dbReference type="GO" id="GO:0004061">
    <property type="term" value="F:arylformamidase activity"/>
    <property type="evidence" value="ECO:0007669"/>
    <property type="project" value="InterPro"/>
</dbReference>
<reference evidence="3" key="1">
    <citation type="submission" date="2023-06" db="EMBL/GenBank/DDBJ databases">
        <title>Genome-scale phylogeny and comparative genomics of the fungal order Sordariales.</title>
        <authorList>
            <consortium name="Lawrence Berkeley National Laboratory"/>
            <person name="Hensen N."/>
            <person name="Bonometti L."/>
            <person name="Westerberg I."/>
            <person name="Brannstrom I.O."/>
            <person name="Guillou S."/>
            <person name="Cros-Aarteil S."/>
            <person name="Calhoun S."/>
            <person name="Haridas S."/>
            <person name="Kuo A."/>
            <person name="Mondo S."/>
            <person name="Pangilinan J."/>
            <person name="Riley R."/>
            <person name="Labutti K."/>
            <person name="Andreopoulos B."/>
            <person name="Lipzen A."/>
            <person name="Chen C."/>
            <person name="Yanf M."/>
            <person name="Daum C."/>
            <person name="Ng V."/>
            <person name="Clum A."/>
            <person name="Steindorff A."/>
            <person name="Ohm R."/>
            <person name="Martin F."/>
            <person name="Silar P."/>
            <person name="Natvig D."/>
            <person name="Lalanne C."/>
            <person name="Gautier V."/>
            <person name="Ament-Velasquez S.L."/>
            <person name="Kruys A."/>
            <person name="Hutchinson M.I."/>
            <person name="Powell A.J."/>
            <person name="Barry K."/>
            <person name="Miller A.N."/>
            <person name="Grigoriev I.V."/>
            <person name="Debuchy R."/>
            <person name="Gladieux P."/>
            <person name="Thoren M.H."/>
            <person name="Johannesson H."/>
        </authorList>
    </citation>
    <scope>NUCLEOTIDE SEQUENCE</scope>
    <source>
        <strain evidence="3">8032-3</strain>
    </source>
</reference>
<dbReference type="InterPro" id="IPR037175">
    <property type="entry name" value="KFase_sf"/>
</dbReference>
<proteinExistence type="inferred from homology"/>
<dbReference type="RefSeq" id="XP_060281503.1">
    <property type="nucleotide sequence ID" value="XM_060428528.1"/>
</dbReference>
<organism evidence="3 4">
    <name type="scientific">Phialemonium atrogriseum</name>
    <dbReference type="NCBI Taxonomy" id="1093897"/>
    <lineage>
        <taxon>Eukaryota</taxon>
        <taxon>Fungi</taxon>
        <taxon>Dikarya</taxon>
        <taxon>Ascomycota</taxon>
        <taxon>Pezizomycotina</taxon>
        <taxon>Sordariomycetes</taxon>
        <taxon>Sordariomycetidae</taxon>
        <taxon>Cephalothecales</taxon>
        <taxon>Cephalothecaceae</taxon>
        <taxon>Phialemonium</taxon>
    </lineage>
</organism>
<accession>A0AAJ0BVM2</accession>
<comment type="caution">
    <text evidence="3">The sequence shown here is derived from an EMBL/GenBank/DDBJ whole genome shotgun (WGS) entry which is preliminary data.</text>
</comment>
<dbReference type="GeneID" id="85311715"/>
<evidence type="ECO:0000256" key="1">
    <source>
        <dbReference type="ARBA" id="ARBA00007865"/>
    </source>
</evidence>
<dbReference type="SUPFAM" id="SSF102198">
    <property type="entry name" value="Putative cyclase"/>
    <property type="match status" value="1"/>
</dbReference>
<dbReference type="Proteomes" id="UP001244011">
    <property type="component" value="Unassembled WGS sequence"/>
</dbReference>
<evidence type="ECO:0000256" key="2">
    <source>
        <dbReference type="SAM" id="MobiDB-lite"/>
    </source>
</evidence>
<dbReference type="Gene3D" id="3.50.30.50">
    <property type="entry name" value="Putative cyclase"/>
    <property type="match status" value="1"/>
</dbReference>
<dbReference type="InterPro" id="IPR007325">
    <property type="entry name" value="KFase/CYL"/>
</dbReference>
<dbReference type="EMBL" id="MU839016">
    <property type="protein sequence ID" value="KAK1765290.1"/>
    <property type="molecule type" value="Genomic_DNA"/>
</dbReference>
<evidence type="ECO:0008006" key="5">
    <source>
        <dbReference type="Google" id="ProtNLM"/>
    </source>
</evidence>
<feature type="region of interest" description="Disordered" evidence="2">
    <location>
        <begin position="1"/>
        <end position="30"/>
    </location>
</feature>
<evidence type="ECO:0000313" key="4">
    <source>
        <dbReference type="Proteomes" id="UP001244011"/>
    </source>
</evidence>
<gene>
    <name evidence="3" type="ORF">QBC33DRAFT_545080</name>
</gene>
<dbReference type="AlphaFoldDB" id="A0AAJ0BVM2"/>
<dbReference type="Pfam" id="PF04199">
    <property type="entry name" value="Cyclase"/>
    <property type="match status" value="1"/>
</dbReference>
<keyword evidence="4" id="KW-1185">Reference proteome</keyword>
<dbReference type="PANTHER" id="PTHR34861:SF10">
    <property type="entry name" value="CYCLASE"/>
    <property type="match status" value="1"/>
</dbReference>
<dbReference type="GO" id="GO:0019441">
    <property type="term" value="P:L-tryptophan catabolic process to kynurenine"/>
    <property type="evidence" value="ECO:0007669"/>
    <property type="project" value="InterPro"/>
</dbReference>
<comment type="similarity">
    <text evidence="1">Belongs to the Cyclase 1 superfamily.</text>
</comment>
<protein>
    <recommendedName>
        <fullName evidence="5">Cyclase</fullName>
    </recommendedName>
</protein>
<sequence>MKIKGEAGAKKCQTNNQSRANVGKLPYTMPTRYENPTKGGEFLPTLEEIVATAKPEGVPKEAAWIWGPDDEIGRLNLLTPEHVQSVVAAEARHGLVCSLNWDVTLPRRPGFGRPACEVRIKTLPGLLVNDEILHMNTQSGSQIDGFRHVAHQTSGFFYNNLRQEEIVGGGGGGGQAGSGEPSTRCGMQACSRRGIVGRGVLLDFARWCDEVGGGMECDPFETRGISLDQLLAVAAWEGVEFQRGDILLIRSGWMRKYNDCLAAGLEDELAKVADEHPTSIGVDPSDEMKAWLHDQYFAVVGGDQPGFEEWPPRSKPILHEYLLPCWGVMIGEMLDLEHLSETCKQTGKYSFLFMSAPMNLPGGVASLANALCII</sequence>
<dbReference type="PANTHER" id="PTHR34861">
    <property type="match status" value="1"/>
</dbReference>
<name>A0AAJ0BVM2_9PEZI</name>
<evidence type="ECO:0000313" key="3">
    <source>
        <dbReference type="EMBL" id="KAK1765290.1"/>
    </source>
</evidence>